<feature type="compositionally biased region" description="Low complexity" evidence="1">
    <location>
        <begin position="339"/>
        <end position="352"/>
    </location>
</feature>
<dbReference type="VEuPathDB" id="CryptoDB:Cvel_28637"/>
<feature type="compositionally biased region" description="Basic and acidic residues" evidence="1">
    <location>
        <begin position="177"/>
        <end position="199"/>
    </location>
</feature>
<evidence type="ECO:0000313" key="2">
    <source>
        <dbReference type="EMBL" id="CEM44822.1"/>
    </source>
</evidence>
<feature type="compositionally biased region" description="Basic and acidic residues" evidence="1">
    <location>
        <begin position="454"/>
        <end position="471"/>
    </location>
</feature>
<dbReference type="EMBL" id="CDMZ01003024">
    <property type="protein sequence ID" value="CEM44822.1"/>
    <property type="molecule type" value="Genomic_DNA"/>
</dbReference>
<feature type="compositionally biased region" description="Basic and acidic residues" evidence="1">
    <location>
        <begin position="289"/>
        <end position="320"/>
    </location>
</feature>
<name>A0A0G4HL56_9ALVE</name>
<feature type="compositionally biased region" description="Gly residues" evidence="1">
    <location>
        <begin position="321"/>
        <end position="331"/>
    </location>
</feature>
<reference evidence="2" key="1">
    <citation type="submission" date="2014-11" db="EMBL/GenBank/DDBJ databases">
        <authorList>
            <person name="Otto D Thomas"/>
            <person name="Naeem Raeece"/>
        </authorList>
    </citation>
    <scope>NUCLEOTIDE SEQUENCE</scope>
</reference>
<sequence length="483" mass="52542">MGDQAGGVPPGTQTVCFFSQIEGGLPHTVTLESYAGHLSHRCKAYKKHRHKYSRCRFNIEHWHENWQIAEHEANCPDRPPPQTSQGNGWGEQERIHAAAAATWGDSPDSAEANCWGESQQEWGQGSQAEWRGGWGEPSSDREQFSAAAAAGQQSVSRSGRGREDSPDSPDKGGQLQRRREETRAYATERAEAKRSEGRNGRRPRRSLWEASDSEDEKEEEKGDARKKEEEENEEGGNRRRSKPFVEESRQVARGGLYAAEPGTDEDIVSERGHLGAGVDMRSQGAVRTDPGRDSRGFRLSEGEHLERSSRDSGRKNEETVRGGGEGRGGVGKMSREFEAVSLAADSASASSSWQNPVSKKMGKEKVMNEGWEGCSSLNKKPADPPRRGVRGTAGGLGRSGSKKEGEDAEEGGGPGARVPPSSRSEDLHAEGEGRGESGTLEPESASAAAPALGREGRDEDGLTEVDRGRKEKLWEFLKAGKRG</sequence>
<feature type="compositionally biased region" description="Basic and acidic residues" evidence="1">
    <location>
        <begin position="219"/>
        <end position="229"/>
    </location>
</feature>
<feature type="region of interest" description="Disordered" evidence="1">
    <location>
        <begin position="101"/>
        <end position="471"/>
    </location>
</feature>
<feature type="compositionally biased region" description="Low complexity" evidence="1">
    <location>
        <begin position="440"/>
        <end position="452"/>
    </location>
</feature>
<gene>
    <name evidence="2" type="ORF">Cvel_28637</name>
</gene>
<organism evidence="2">
    <name type="scientific">Chromera velia CCMP2878</name>
    <dbReference type="NCBI Taxonomy" id="1169474"/>
    <lineage>
        <taxon>Eukaryota</taxon>
        <taxon>Sar</taxon>
        <taxon>Alveolata</taxon>
        <taxon>Colpodellida</taxon>
        <taxon>Chromeraceae</taxon>
        <taxon>Chromera</taxon>
    </lineage>
</organism>
<proteinExistence type="predicted"/>
<dbReference type="AlphaFoldDB" id="A0A0G4HL56"/>
<accession>A0A0G4HL56</accession>
<feature type="compositionally biased region" description="Basic and acidic residues" evidence="1">
    <location>
        <begin position="160"/>
        <end position="170"/>
    </location>
</feature>
<evidence type="ECO:0000256" key="1">
    <source>
        <dbReference type="SAM" id="MobiDB-lite"/>
    </source>
</evidence>
<feature type="compositionally biased region" description="Basic and acidic residues" evidence="1">
    <location>
        <begin position="423"/>
        <end position="435"/>
    </location>
</feature>
<protein>
    <submittedName>
        <fullName evidence="2">Uncharacterized protein</fullName>
    </submittedName>
</protein>
<feature type="compositionally biased region" description="Low complexity" evidence="1">
    <location>
        <begin position="115"/>
        <end position="130"/>
    </location>
</feature>